<dbReference type="SUPFAM" id="SSF52540">
    <property type="entry name" value="P-loop containing nucleoside triphosphate hydrolases"/>
    <property type="match status" value="1"/>
</dbReference>
<reference evidence="2" key="1">
    <citation type="submission" date="2016-04" db="EMBL/GenBank/DDBJ databases">
        <authorList>
            <person name="Evans L.H."/>
            <person name="Alamgir A."/>
            <person name="Owens N."/>
            <person name="Weber N.D."/>
            <person name="Virtaneva K."/>
            <person name="Barbian K."/>
            <person name="Babar A."/>
            <person name="Rosenke K."/>
        </authorList>
    </citation>
    <scope>NUCLEOTIDE SEQUENCE</scope>
    <source>
        <strain evidence="2">86</strain>
    </source>
</reference>
<dbReference type="PANTHER" id="PTHR13696">
    <property type="entry name" value="P-LOOP CONTAINING NUCLEOSIDE TRIPHOSPHATE HYDROLASE"/>
    <property type="match status" value="1"/>
</dbReference>
<dbReference type="PIRSF" id="PIRSF009320">
    <property type="entry name" value="Nuc_binding_HP_1000"/>
    <property type="match status" value="1"/>
</dbReference>
<dbReference type="PANTHER" id="PTHR13696:SF96">
    <property type="entry name" value="COBQ_COBB_MIND_PARA NUCLEOTIDE BINDING DOMAIN-CONTAINING PROTEIN"/>
    <property type="match status" value="1"/>
</dbReference>
<evidence type="ECO:0000259" key="1">
    <source>
        <dbReference type="Pfam" id="PF01656"/>
    </source>
</evidence>
<dbReference type="Gene3D" id="3.40.50.300">
    <property type="entry name" value="P-loop containing nucleotide triphosphate hydrolases"/>
    <property type="match status" value="1"/>
</dbReference>
<organism evidence="2">
    <name type="scientific">uncultured Alphaproteobacteria bacterium</name>
    <dbReference type="NCBI Taxonomy" id="91750"/>
    <lineage>
        <taxon>Bacteria</taxon>
        <taxon>Pseudomonadati</taxon>
        <taxon>Pseudomonadota</taxon>
        <taxon>Alphaproteobacteria</taxon>
        <taxon>environmental samples</taxon>
    </lineage>
</organism>
<name>A0A212JVA8_9PROT</name>
<dbReference type="InterPro" id="IPR027417">
    <property type="entry name" value="P-loop_NTPase"/>
</dbReference>
<dbReference type="Pfam" id="PF01656">
    <property type="entry name" value="CbiA"/>
    <property type="match status" value="1"/>
</dbReference>
<dbReference type="AlphaFoldDB" id="A0A212JVA8"/>
<protein>
    <submittedName>
        <fullName evidence="2">Putative partition-like protein</fullName>
    </submittedName>
</protein>
<evidence type="ECO:0000313" key="2">
    <source>
        <dbReference type="EMBL" id="SBW03327.1"/>
    </source>
</evidence>
<feature type="domain" description="CobQ/CobB/MinD/ParA nucleotide binding" evidence="1">
    <location>
        <begin position="4"/>
        <end position="179"/>
    </location>
</feature>
<dbReference type="InterPro" id="IPR050678">
    <property type="entry name" value="DNA_Partitioning_ATPase"/>
</dbReference>
<gene>
    <name evidence="2" type="ORF">KL86APRO_11710</name>
</gene>
<sequence>MMIVAVVNTKGGSGKTTIATHLAAHFAQRGVATGLADLDPQESAAGWLARRPYTLPAIHSVDLEKAKPPKSLDRLVVDAPAALKRKAVAEVVATADVLVIPVLPSVFDEDGTRRFLAHIEDLKAVRKGRRDVCFVANRVRLRTRAAERLEAFLAEMRFPVMARLRDTLTYANLVAEGQTLFDVPGAKFEDHRRDWRPLLDYLDNCAPQA</sequence>
<proteinExistence type="predicted"/>
<dbReference type="InterPro" id="IPR002586">
    <property type="entry name" value="CobQ/CobB/MinD/ParA_Nub-bd_dom"/>
</dbReference>
<dbReference type="CDD" id="cd02042">
    <property type="entry name" value="ParAB_family"/>
    <property type="match status" value="1"/>
</dbReference>
<accession>A0A212JVA8</accession>
<dbReference type="EMBL" id="FLUO01000001">
    <property type="protein sequence ID" value="SBW03327.1"/>
    <property type="molecule type" value="Genomic_DNA"/>
</dbReference>